<evidence type="ECO:0000256" key="2">
    <source>
        <dbReference type="PROSITE-ProRule" id="PRU00708"/>
    </source>
</evidence>
<dbReference type="Proteomes" id="UP000886520">
    <property type="component" value="Chromosome 22"/>
</dbReference>
<evidence type="ECO:0000313" key="3">
    <source>
        <dbReference type="EMBL" id="KAI5062664.1"/>
    </source>
</evidence>
<dbReference type="PANTHER" id="PTHR47926">
    <property type="entry name" value="PENTATRICOPEPTIDE REPEAT-CONTAINING PROTEIN"/>
    <property type="match status" value="1"/>
</dbReference>
<name>A0A9D4Z620_ADICA</name>
<dbReference type="GO" id="GO:0009451">
    <property type="term" value="P:RNA modification"/>
    <property type="evidence" value="ECO:0007669"/>
    <property type="project" value="InterPro"/>
</dbReference>
<feature type="repeat" description="PPR" evidence="2">
    <location>
        <begin position="330"/>
        <end position="364"/>
    </location>
</feature>
<dbReference type="OrthoDB" id="1882394at2759"/>
<evidence type="ECO:0000256" key="1">
    <source>
        <dbReference type="ARBA" id="ARBA00022737"/>
    </source>
</evidence>
<dbReference type="FunFam" id="1.25.40.10:FF:000436">
    <property type="entry name" value="Pentatricopeptide repeat-containing protein At5g39350 family"/>
    <property type="match status" value="1"/>
</dbReference>
<dbReference type="NCBIfam" id="TIGR00756">
    <property type="entry name" value="PPR"/>
    <property type="match status" value="3"/>
</dbReference>
<evidence type="ECO:0008006" key="5">
    <source>
        <dbReference type="Google" id="ProtNLM"/>
    </source>
</evidence>
<dbReference type="GO" id="GO:0003723">
    <property type="term" value="F:RNA binding"/>
    <property type="evidence" value="ECO:0007669"/>
    <property type="project" value="InterPro"/>
</dbReference>
<sequence>MLPVVQDGLQILMRATGNPWISHKTAVLCTQSFHHTLHQNQEKPAELSFAGSEKQRPQDDIDFVLLLKTCALQKDLCKGSQLHGNIVKNDLLKHNIFIGNTLVSMYAKCSALAKARQMFDELPFRTLVSWTALIIGFAEQGRGEDALKCYEQMICNGHSPDAVTLAGILKACGSIGAAEKGKIIHAEILREGLLEKFIKLGSALVDMYAKCGALAKAREVFDELPVQNIVSWTTLIGAYSQQECGEEALNCFEQMKDKGLFPDAMTFSCILKTCGSLGAAMKGQEIHAEIARRCLLDNDTVLASALVDMYAKCGALAKAQGVFDELLVQDVGSWTALITGYDQMGKHDTVLDLFNKMIGKRIDPNSVTFIIVLNACRCLSLVVKGQQYFKTMKENYGIVPTLEHHTCMVGLFGSAGYFEQAMKEIKKMPSSGFLPAWHTLLAACRKWGNVNHGRVAFEHAVGLDKKSAVAYVCMSDIYAAAGMQDDADKIEALRVENEAWILEEDRGLFFD</sequence>
<comment type="caution">
    <text evidence="3">The sequence shown here is derived from an EMBL/GenBank/DDBJ whole genome shotgun (WGS) entry which is preliminary data.</text>
</comment>
<dbReference type="PROSITE" id="PS51375">
    <property type="entry name" value="PPR"/>
    <property type="match status" value="3"/>
</dbReference>
<dbReference type="GO" id="GO:0048731">
    <property type="term" value="P:system development"/>
    <property type="evidence" value="ECO:0007669"/>
    <property type="project" value="UniProtKB-ARBA"/>
</dbReference>
<accession>A0A9D4Z620</accession>
<dbReference type="InterPro" id="IPR011990">
    <property type="entry name" value="TPR-like_helical_dom_sf"/>
</dbReference>
<evidence type="ECO:0000313" key="4">
    <source>
        <dbReference type="Proteomes" id="UP000886520"/>
    </source>
</evidence>
<dbReference type="PANTHER" id="PTHR47926:SF382">
    <property type="entry name" value="PENTACOTRIPEPTIDE-REPEAT REGION OF PRORP DOMAIN-CONTAINING PROTEIN"/>
    <property type="match status" value="1"/>
</dbReference>
<dbReference type="FunFam" id="1.25.40.10:FF:000031">
    <property type="entry name" value="Pentatricopeptide repeat-containing protein mitochondrial"/>
    <property type="match status" value="1"/>
</dbReference>
<dbReference type="Pfam" id="PF13041">
    <property type="entry name" value="PPR_2"/>
    <property type="match status" value="3"/>
</dbReference>
<keyword evidence="1" id="KW-0677">Repeat</keyword>
<dbReference type="AlphaFoldDB" id="A0A9D4Z620"/>
<dbReference type="InterPro" id="IPR046960">
    <property type="entry name" value="PPR_At4g14850-like_plant"/>
</dbReference>
<protein>
    <recommendedName>
        <fullName evidence="5">Pentatricopeptide repeat-containing protein</fullName>
    </recommendedName>
</protein>
<gene>
    <name evidence="3" type="ORF">GOP47_0023203</name>
</gene>
<dbReference type="FunFam" id="1.25.40.10:FF:000158">
    <property type="entry name" value="pentatricopeptide repeat-containing protein At2g33680"/>
    <property type="match status" value="1"/>
</dbReference>
<keyword evidence="4" id="KW-1185">Reference proteome</keyword>
<dbReference type="EMBL" id="JABFUD020000022">
    <property type="protein sequence ID" value="KAI5062664.1"/>
    <property type="molecule type" value="Genomic_DNA"/>
</dbReference>
<dbReference type="SUPFAM" id="SSF48452">
    <property type="entry name" value="TPR-like"/>
    <property type="match status" value="1"/>
</dbReference>
<dbReference type="Gene3D" id="1.25.40.10">
    <property type="entry name" value="Tetratricopeptide repeat domain"/>
    <property type="match status" value="3"/>
</dbReference>
<feature type="repeat" description="PPR" evidence="2">
    <location>
        <begin position="126"/>
        <end position="160"/>
    </location>
</feature>
<dbReference type="Pfam" id="PF01535">
    <property type="entry name" value="PPR"/>
    <property type="match status" value="2"/>
</dbReference>
<reference evidence="3" key="1">
    <citation type="submission" date="2021-01" db="EMBL/GenBank/DDBJ databases">
        <title>Adiantum capillus-veneris genome.</title>
        <authorList>
            <person name="Fang Y."/>
            <person name="Liao Q."/>
        </authorList>
    </citation>
    <scope>NUCLEOTIDE SEQUENCE</scope>
    <source>
        <strain evidence="3">H3</strain>
        <tissue evidence="3">Leaf</tissue>
    </source>
</reference>
<proteinExistence type="predicted"/>
<organism evidence="3 4">
    <name type="scientific">Adiantum capillus-veneris</name>
    <name type="common">Maidenhair fern</name>
    <dbReference type="NCBI Taxonomy" id="13818"/>
    <lineage>
        <taxon>Eukaryota</taxon>
        <taxon>Viridiplantae</taxon>
        <taxon>Streptophyta</taxon>
        <taxon>Embryophyta</taxon>
        <taxon>Tracheophyta</taxon>
        <taxon>Polypodiopsida</taxon>
        <taxon>Polypodiidae</taxon>
        <taxon>Polypodiales</taxon>
        <taxon>Pteridineae</taxon>
        <taxon>Pteridaceae</taxon>
        <taxon>Vittarioideae</taxon>
        <taxon>Adiantum</taxon>
    </lineage>
</organism>
<dbReference type="InterPro" id="IPR002885">
    <property type="entry name" value="PPR_rpt"/>
</dbReference>
<feature type="repeat" description="PPR" evidence="2">
    <location>
        <begin position="228"/>
        <end position="262"/>
    </location>
</feature>